<gene>
    <name evidence="5" type="primary">vapC</name>
    <name evidence="7" type="ORF">VB739_07190</name>
</gene>
<comment type="similarity">
    <text evidence="5">Belongs to the PINc/VapC protein family.</text>
</comment>
<comment type="function">
    <text evidence="5">Toxic component of a toxin-antitoxin (TA) system. An RNase.</text>
</comment>
<keyword evidence="5" id="KW-0460">Magnesium</keyword>
<evidence type="ECO:0000256" key="2">
    <source>
        <dbReference type="ARBA" id="ARBA00022722"/>
    </source>
</evidence>
<dbReference type="EC" id="3.1.-.-" evidence="5"/>
<evidence type="ECO:0000259" key="6">
    <source>
        <dbReference type="Pfam" id="PF01850"/>
    </source>
</evidence>
<name>A0ABU5SWB0_9CYAN</name>
<keyword evidence="8" id="KW-1185">Reference proteome</keyword>
<dbReference type="RefSeq" id="WP_323356410.1">
    <property type="nucleotide sequence ID" value="NZ_JAYGHY010000017.1"/>
</dbReference>
<sequence length="140" mass="15316">MIYLDTSVVVALLTPESLSPRALVWLEQCRDNLISSDWLITETHSALGIKQRHHGLSPEARRAAGEHLERLLQGGVELRSLDRDRFRQAAELLQDPALGLRAGDALHLAVALHSRCSHLASFDGRMRQAAAALGLAPALD</sequence>
<dbReference type="HAMAP" id="MF_00265">
    <property type="entry name" value="VapC_Nob1"/>
    <property type="match status" value="1"/>
</dbReference>
<feature type="domain" description="PIN" evidence="6">
    <location>
        <begin position="2"/>
        <end position="130"/>
    </location>
</feature>
<dbReference type="InterPro" id="IPR002716">
    <property type="entry name" value="PIN_dom"/>
</dbReference>
<dbReference type="Proteomes" id="UP001302329">
    <property type="component" value="Unassembled WGS sequence"/>
</dbReference>
<accession>A0ABU5SWB0</accession>
<protein>
    <recommendedName>
        <fullName evidence="5">Ribonuclease VapC</fullName>
        <shortName evidence="5">RNase VapC</shortName>
        <ecNumber evidence="5">3.1.-.-</ecNumber>
    </recommendedName>
    <alternativeName>
        <fullName evidence="5">Toxin VapC</fullName>
    </alternativeName>
</protein>
<dbReference type="EMBL" id="JAYGHY010000017">
    <property type="protein sequence ID" value="MEA5442332.1"/>
    <property type="molecule type" value="Genomic_DNA"/>
</dbReference>
<evidence type="ECO:0000313" key="8">
    <source>
        <dbReference type="Proteomes" id="UP001302329"/>
    </source>
</evidence>
<keyword evidence="2 5" id="KW-0540">Nuclease</keyword>
<organism evidence="7 8">
    <name type="scientific">Cyanobium gracile UHCC 0281</name>
    <dbReference type="NCBI Taxonomy" id="3110309"/>
    <lineage>
        <taxon>Bacteria</taxon>
        <taxon>Bacillati</taxon>
        <taxon>Cyanobacteriota</taxon>
        <taxon>Cyanophyceae</taxon>
        <taxon>Synechococcales</taxon>
        <taxon>Prochlorococcaceae</taxon>
        <taxon>Cyanobium</taxon>
    </lineage>
</organism>
<evidence type="ECO:0000256" key="5">
    <source>
        <dbReference type="HAMAP-Rule" id="MF_00265"/>
    </source>
</evidence>
<dbReference type="CDD" id="cd09874">
    <property type="entry name" value="PIN_MT3492-like"/>
    <property type="match status" value="1"/>
</dbReference>
<comment type="caution">
    <text evidence="7">The sequence shown here is derived from an EMBL/GenBank/DDBJ whole genome shotgun (WGS) entry which is preliminary data.</text>
</comment>
<reference evidence="7 8" key="1">
    <citation type="submission" date="2023-12" db="EMBL/GenBank/DDBJ databases">
        <title>Baltic Sea Cyanobacteria.</title>
        <authorList>
            <person name="Delbaje E."/>
            <person name="Fewer D.P."/>
            <person name="Shishido T.K."/>
        </authorList>
    </citation>
    <scope>NUCLEOTIDE SEQUENCE [LARGE SCALE GENOMIC DNA]</scope>
    <source>
        <strain evidence="7 8">UHCC 0281</strain>
    </source>
</reference>
<keyword evidence="1 5" id="KW-1277">Toxin-antitoxin system</keyword>
<feature type="binding site" evidence="5">
    <location>
        <position position="104"/>
    </location>
    <ligand>
        <name>Mg(2+)</name>
        <dbReference type="ChEBI" id="CHEBI:18420"/>
    </ligand>
</feature>
<dbReference type="InterPro" id="IPR022907">
    <property type="entry name" value="VapC_family"/>
</dbReference>
<dbReference type="InterPro" id="IPR029060">
    <property type="entry name" value="PIN-like_dom_sf"/>
</dbReference>
<evidence type="ECO:0000256" key="1">
    <source>
        <dbReference type="ARBA" id="ARBA00022649"/>
    </source>
</evidence>
<feature type="binding site" evidence="5">
    <location>
        <position position="5"/>
    </location>
    <ligand>
        <name>Mg(2+)</name>
        <dbReference type="ChEBI" id="CHEBI:18420"/>
    </ligand>
</feature>
<evidence type="ECO:0000256" key="3">
    <source>
        <dbReference type="ARBA" id="ARBA00022723"/>
    </source>
</evidence>
<comment type="cofactor">
    <cofactor evidence="5">
        <name>Mg(2+)</name>
        <dbReference type="ChEBI" id="CHEBI:18420"/>
    </cofactor>
</comment>
<evidence type="ECO:0000313" key="7">
    <source>
        <dbReference type="EMBL" id="MEA5442332.1"/>
    </source>
</evidence>
<dbReference type="Pfam" id="PF01850">
    <property type="entry name" value="PIN"/>
    <property type="match status" value="1"/>
</dbReference>
<dbReference type="Gene3D" id="3.40.50.1010">
    <property type="entry name" value="5'-nuclease"/>
    <property type="match status" value="1"/>
</dbReference>
<keyword evidence="4 5" id="KW-0378">Hydrolase</keyword>
<evidence type="ECO:0000256" key="4">
    <source>
        <dbReference type="ARBA" id="ARBA00022801"/>
    </source>
</evidence>
<keyword evidence="3 5" id="KW-0479">Metal-binding</keyword>
<proteinExistence type="inferred from homology"/>
<keyword evidence="5" id="KW-0800">Toxin</keyword>
<dbReference type="SUPFAM" id="SSF88723">
    <property type="entry name" value="PIN domain-like"/>
    <property type="match status" value="1"/>
</dbReference>